<organism evidence="4 5">
    <name type="scientific">Maritalea mobilis</name>
    <dbReference type="NCBI Taxonomy" id="483324"/>
    <lineage>
        <taxon>Bacteria</taxon>
        <taxon>Pseudomonadati</taxon>
        <taxon>Pseudomonadota</taxon>
        <taxon>Alphaproteobacteria</taxon>
        <taxon>Hyphomicrobiales</taxon>
        <taxon>Devosiaceae</taxon>
        <taxon>Maritalea</taxon>
    </lineage>
</organism>
<dbReference type="AlphaFoldDB" id="A0A4R6VJ40"/>
<dbReference type="InterPro" id="IPR020904">
    <property type="entry name" value="Sc_DH/Rdtase_CS"/>
</dbReference>
<dbReference type="Pfam" id="PF00106">
    <property type="entry name" value="adh_short"/>
    <property type="match status" value="1"/>
</dbReference>
<dbReference type="FunFam" id="3.40.50.720:FF:000084">
    <property type="entry name" value="Short-chain dehydrogenase reductase"/>
    <property type="match status" value="1"/>
</dbReference>
<sequence length="254" mass="26917">MDFKDQTILITGASRGIGEAAARHFYGLGANLILAARSKEKLEALAEELDPQRDRVEVAAIDVADYDAVKAVMGQAERFGGLDIVVNNAGMIDPIAHIGDSDPAAWSQMVDVNLKGPYYVMHAVLPQMLAKQGGTIINISSGAAYSALEGWSHYCATKAGLLQLTRTLHKEYGAQNIRSIGLSPGTVATQMQEEIKASGINPVSQLDPSVHISPDWVAKAIAYLCGPAGDDYLGQDFSLSTDEGRAALGMSLAS</sequence>
<dbReference type="GO" id="GO:0016491">
    <property type="term" value="F:oxidoreductase activity"/>
    <property type="evidence" value="ECO:0007669"/>
    <property type="project" value="UniProtKB-KW"/>
</dbReference>
<dbReference type="Proteomes" id="UP000295391">
    <property type="component" value="Unassembled WGS sequence"/>
</dbReference>
<dbReference type="CDD" id="cd05233">
    <property type="entry name" value="SDR_c"/>
    <property type="match status" value="1"/>
</dbReference>
<dbReference type="PANTHER" id="PTHR44196">
    <property type="entry name" value="DEHYDROGENASE/REDUCTASE SDR FAMILY MEMBER 7B"/>
    <property type="match status" value="1"/>
</dbReference>
<evidence type="ECO:0000313" key="4">
    <source>
        <dbReference type="EMBL" id="TDQ61722.1"/>
    </source>
</evidence>
<dbReference type="PROSITE" id="PS00061">
    <property type="entry name" value="ADH_SHORT"/>
    <property type="match status" value="1"/>
</dbReference>
<dbReference type="OrthoDB" id="9810734at2"/>
<dbReference type="SUPFAM" id="SSF51735">
    <property type="entry name" value="NAD(P)-binding Rossmann-fold domains"/>
    <property type="match status" value="1"/>
</dbReference>
<dbReference type="PRINTS" id="PR00080">
    <property type="entry name" value="SDRFAMILY"/>
</dbReference>
<evidence type="ECO:0000256" key="3">
    <source>
        <dbReference type="RuleBase" id="RU000363"/>
    </source>
</evidence>
<reference evidence="4 5" key="1">
    <citation type="submission" date="2019-03" db="EMBL/GenBank/DDBJ databases">
        <title>Genomic Encyclopedia of Type Strains, Phase III (KMG-III): the genomes of soil and plant-associated and newly described type strains.</title>
        <authorList>
            <person name="Whitman W."/>
        </authorList>
    </citation>
    <scope>NUCLEOTIDE SEQUENCE [LARGE SCALE GENOMIC DNA]</scope>
    <source>
        <strain evidence="4 5">CGMCC 1.7002</strain>
    </source>
</reference>
<dbReference type="PRINTS" id="PR00081">
    <property type="entry name" value="GDHRDH"/>
</dbReference>
<dbReference type="InterPro" id="IPR002347">
    <property type="entry name" value="SDR_fam"/>
</dbReference>
<dbReference type="RefSeq" id="WP_133573420.1">
    <property type="nucleotide sequence ID" value="NZ_SNYR01000003.1"/>
</dbReference>
<evidence type="ECO:0000256" key="2">
    <source>
        <dbReference type="ARBA" id="ARBA00023002"/>
    </source>
</evidence>
<evidence type="ECO:0000256" key="1">
    <source>
        <dbReference type="ARBA" id="ARBA00006484"/>
    </source>
</evidence>
<dbReference type="GO" id="GO:0016020">
    <property type="term" value="C:membrane"/>
    <property type="evidence" value="ECO:0007669"/>
    <property type="project" value="TreeGrafter"/>
</dbReference>
<dbReference type="InterPro" id="IPR036291">
    <property type="entry name" value="NAD(P)-bd_dom_sf"/>
</dbReference>
<dbReference type="PANTHER" id="PTHR44196:SF1">
    <property type="entry name" value="DEHYDROGENASE_REDUCTASE SDR FAMILY MEMBER 7B"/>
    <property type="match status" value="1"/>
</dbReference>
<comment type="similarity">
    <text evidence="1 3">Belongs to the short-chain dehydrogenases/reductases (SDR) family.</text>
</comment>
<accession>A0A4R6VJ40</accession>
<proteinExistence type="inferred from homology"/>
<comment type="caution">
    <text evidence="4">The sequence shown here is derived from an EMBL/GenBank/DDBJ whole genome shotgun (WGS) entry which is preliminary data.</text>
</comment>
<protein>
    <submittedName>
        <fullName evidence="4">NADP-dependent 3-hydroxy acid dehydrogenase YdfG</fullName>
    </submittedName>
</protein>
<evidence type="ECO:0000313" key="5">
    <source>
        <dbReference type="Proteomes" id="UP000295391"/>
    </source>
</evidence>
<name>A0A4R6VJ40_9HYPH</name>
<gene>
    <name evidence="4" type="ORF">ATL17_2823</name>
</gene>
<keyword evidence="5" id="KW-1185">Reference proteome</keyword>
<keyword evidence="2" id="KW-0560">Oxidoreductase</keyword>
<dbReference type="EMBL" id="SNYR01000003">
    <property type="protein sequence ID" value="TDQ61722.1"/>
    <property type="molecule type" value="Genomic_DNA"/>
</dbReference>
<dbReference type="Gene3D" id="3.40.50.720">
    <property type="entry name" value="NAD(P)-binding Rossmann-like Domain"/>
    <property type="match status" value="1"/>
</dbReference>